<gene>
    <name evidence="1" type="ORF">J4727_15725</name>
</gene>
<evidence type="ECO:0000313" key="1">
    <source>
        <dbReference type="EMBL" id="MBO1916455.1"/>
    </source>
</evidence>
<dbReference type="Proteomes" id="UP000664477">
    <property type="component" value="Unassembled WGS sequence"/>
</dbReference>
<sequence>MQRAYDKGDLSATEKLYQIYYPGQYCGNSDNVDMDKASQYLKEWIESNFQKNTDKHYIHYQKCLSKEMGTIYLKGDCDIDKNIDKAIEWYQISLNYHNSRT</sequence>
<protein>
    <recommendedName>
        <fullName evidence="3">Sel1 repeat family protein</fullName>
    </recommendedName>
</protein>
<dbReference type="Gene3D" id="1.25.40.10">
    <property type="entry name" value="Tetratricopeptide repeat domain"/>
    <property type="match status" value="1"/>
</dbReference>
<reference evidence="1" key="1">
    <citation type="submission" date="2021-03" db="EMBL/GenBank/DDBJ databases">
        <title>Molecular epidemiology and mechanisms of colistin and carbapenem resistance in Enterobacteriaceae from clinical isolates, the environment and porcine samples in Pretoria, South Africa.</title>
        <authorList>
            <person name="Bogoshi D."/>
            <person name="Mbelle N.M."/>
            <person name="Naidoo V."/>
            <person name="Osei Sekyere J."/>
        </authorList>
    </citation>
    <scope>NUCLEOTIDE SEQUENCE</scope>
    <source>
        <strain evidence="1">C052</strain>
    </source>
</reference>
<proteinExistence type="predicted"/>
<dbReference type="InterPro" id="IPR011990">
    <property type="entry name" value="TPR-like_helical_dom_sf"/>
</dbReference>
<organism evidence="1 2">
    <name type="scientific">Providencia rettgeri</name>
    <dbReference type="NCBI Taxonomy" id="587"/>
    <lineage>
        <taxon>Bacteria</taxon>
        <taxon>Pseudomonadati</taxon>
        <taxon>Pseudomonadota</taxon>
        <taxon>Gammaproteobacteria</taxon>
        <taxon>Enterobacterales</taxon>
        <taxon>Morganellaceae</taxon>
        <taxon>Providencia</taxon>
    </lineage>
</organism>
<dbReference type="SUPFAM" id="SSF81901">
    <property type="entry name" value="HCP-like"/>
    <property type="match status" value="1"/>
</dbReference>
<evidence type="ECO:0008006" key="3">
    <source>
        <dbReference type="Google" id="ProtNLM"/>
    </source>
</evidence>
<evidence type="ECO:0000313" key="2">
    <source>
        <dbReference type="Proteomes" id="UP000664477"/>
    </source>
</evidence>
<dbReference type="AlphaFoldDB" id="A0A939NF33"/>
<accession>A0A939NF33</accession>
<dbReference type="EMBL" id="JAGETQ010000112">
    <property type="protein sequence ID" value="MBO1916455.1"/>
    <property type="molecule type" value="Genomic_DNA"/>
</dbReference>
<comment type="caution">
    <text evidence="1">The sequence shown here is derived from an EMBL/GenBank/DDBJ whole genome shotgun (WGS) entry which is preliminary data.</text>
</comment>
<name>A0A939NF33_PRORE</name>